<keyword evidence="2" id="KW-1185">Reference proteome</keyword>
<dbReference type="EMBL" id="JBHSFW010000001">
    <property type="protein sequence ID" value="MFC4618017.1"/>
    <property type="molecule type" value="Genomic_DNA"/>
</dbReference>
<dbReference type="PANTHER" id="PTHR38451:SF1">
    <property type="entry name" value="TRNA (ADENINE(22)-N(1))-METHYLTRANSFERASE"/>
    <property type="match status" value="1"/>
</dbReference>
<evidence type="ECO:0000313" key="1">
    <source>
        <dbReference type="EMBL" id="MFC4618017.1"/>
    </source>
</evidence>
<reference evidence="2" key="1">
    <citation type="journal article" date="2019" name="Int. J. Syst. Evol. Microbiol.">
        <title>The Global Catalogue of Microorganisms (GCM) 10K type strain sequencing project: providing services to taxonomists for standard genome sequencing and annotation.</title>
        <authorList>
            <consortium name="The Broad Institute Genomics Platform"/>
            <consortium name="The Broad Institute Genome Sequencing Center for Infectious Disease"/>
            <person name="Wu L."/>
            <person name="Ma J."/>
        </authorList>
    </citation>
    <scope>NUCLEOTIDE SEQUENCE [LARGE SCALE GENOMIC DNA]</scope>
    <source>
        <strain evidence="2">CGMCC 1.16306</strain>
    </source>
</reference>
<dbReference type="PIRSF" id="PIRSF018637">
    <property type="entry name" value="TrmK"/>
    <property type="match status" value="1"/>
</dbReference>
<dbReference type="RefSeq" id="WP_376845026.1">
    <property type="nucleotide sequence ID" value="NZ_JBHSFW010000001.1"/>
</dbReference>
<protein>
    <submittedName>
        <fullName evidence="1">tRNA (Adenine(22)-N(1))-methyltransferase</fullName>
    </submittedName>
</protein>
<gene>
    <name evidence="1" type="ORF">ACFO4N_04655</name>
</gene>
<organism evidence="1 2">
    <name type="scientific">Camelliibacillus cellulosilyticus</name>
    <dbReference type="NCBI Taxonomy" id="2174486"/>
    <lineage>
        <taxon>Bacteria</taxon>
        <taxon>Bacillati</taxon>
        <taxon>Bacillota</taxon>
        <taxon>Bacilli</taxon>
        <taxon>Bacillales</taxon>
        <taxon>Sporolactobacillaceae</taxon>
        <taxon>Camelliibacillus</taxon>
    </lineage>
</organism>
<dbReference type="PANTHER" id="PTHR38451">
    <property type="entry name" value="TRNA (ADENINE(22)-N(1))-METHYLTRANSFERASE"/>
    <property type="match status" value="1"/>
</dbReference>
<dbReference type="InterPro" id="IPR006901">
    <property type="entry name" value="TrmK"/>
</dbReference>
<evidence type="ECO:0000313" key="2">
    <source>
        <dbReference type="Proteomes" id="UP001596022"/>
    </source>
</evidence>
<dbReference type="InterPro" id="IPR029063">
    <property type="entry name" value="SAM-dependent_MTases_sf"/>
</dbReference>
<dbReference type="Pfam" id="PF04816">
    <property type="entry name" value="TrmK"/>
    <property type="match status" value="1"/>
</dbReference>
<sequence length="232" mass="26121">MKQFNLSKRLKTIASYIPRGSRLADIGSDHAYLPVYLVLEDGIEKGIAGEINDGPLKSAMETVRTYGLEARIDVRKGNGLSVIKKGEVDAIAIAGMGGELIRTILDSGRDRLTAETTLVLQPNVAEHRVREWLEMNGWTIDAEEILEEDDHIYEVIVAKKSQLPVRLTALERRFGPFLLRKGGAVFERKWRQEQRKLENILQSLEKGEPSDELDAKKTAIQAFLQDIKEVIQ</sequence>
<dbReference type="Gene3D" id="1.10.287.1890">
    <property type="match status" value="1"/>
</dbReference>
<proteinExistence type="predicted"/>
<comment type="caution">
    <text evidence="1">The sequence shown here is derived from an EMBL/GenBank/DDBJ whole genome shotgun (WGS) entry which is preliminary data.</text>
</comment>
<dbReference type="Gene3D" id="3.40.50.150">
    <property type="entry name" value="Vaccinia Virus protein VP39"/>
    <property type="match status" value="1"/>
</dbReference>
<name>A0ABV9GJ74_9BACL</name>
<dbReference type="Proteomes" id="UP001596022">
    <property type="component" value="Unassembled WGS sequence"/>
</dbReference>
<dbReference type="SUPFAM" id="SSF53335">
    <property type="entry name" value="S-adenosyl-L-methionine-dependent methyltransferases"/>
    <property type="match status" value="1"/>
</dbReference>
<accession>A0ABV9GJ74</accession>